<sequence length="134" mass="15193">MKSLTVVRKKSPNYPVEFKIKMVELSHRPEISVAQLAREHGINDNLLFKWRQYWREGKLRPPSTTENNVPELLPITLDAEDVVPATSPRSQPVAAAAPESLNISCEVTFRHGSLRLNGAISENILNLLIRELKR</sequence>
<organism evidence="1">
    <name type="scientific">Escherichia coli</name>
    <dbReference type="NCBI Taxonomy" id="562"/>
    <lineage>
        <taxon>Bacteria</taxon>
        <taxon>Pseudomonadati</taxon>
        <taxon>Pseudomonadota</taxon>
        <taxon>Gammaproteobacteria</taxon>
        <taxon>Enterobacterales</taxon>
        <taxon>Enterobacteriaceae</taxon>
        <taxon>Escherichia</taxon>
    </lineage>
</organism>
<accession>A0A0C5F7Z0</accession>
<dbReference type="RefSeq" id="WP_007372134.1">
    <property type="nucleotide sequence ID" value="NZ_BPFT01000485.1"/>
</dbReference>
<evidence type="ECO:0000313" key="1">
    <source>
        <dbReference type="EMBL" id="AKA87204.1"/>
    </source>
</evidence>
<reference evidence="1" key="1">
    <citation type="journal article" date="2015" name="Antimicrob. Agents Chemother.">
        <title>Complete Sequence of a blaKPC-Harboring Cointegrate Plasmid Isolated from Escherichia coli.</title>
        <authorList>
            <person name="Chavda K.D."/>
            <person name="Chen L."/>
            <person name="Jacobs M.R."/>
            <person name="Rojtman A.D."/>
            <person name="Bonomo R.A."/>
            <person name="Kreiswirth B.N."/>
        </authorList>
    </citation>
    <scope>NUCLEOTIDE SEQUENCE</scope>
    <source>
        <strain evidence="1">BK32533</strain>
        <plasmid evidence="1">pBK32533</plasmid>
    </source>
</reference>
<protein>
    <submittedName>
        <fullName evidence="1">OrfA</fullName>
    </submittedName>
</protein>
<geneLocation type="plasmid" evidence="1">
    <name>pBK32533</name>
</geneLocation>
<dbReference type="InterPro" id="IPR002514">
    <property type="entry name" value="Transposase_8"/>
</dbReference>
<dbReference type="NCBIfam" id="NF047595">
    <property type="entry name" value="IS66_ISRel24_TnpA"/>
    <property type="match status" value="1"/>
</dbReference>
<dbReference type="GO" id="GO:0043565">
    <property type="term" value="F:sequence-specific DNA binding"/>
    <property type="evidence" value="ECO:0007669"/>
    <property type="project" value="InterPro"/>
</dbReference>
<proteinExistence type="predicted"/>
<dbReference type="PATRIC" id="fig|562.7071.peg.5204"/>
<dbReference type="SUPFAM" id="SSF48295">
    <property type="entry name" value="TrpR-like"/>
    <property type="match status" value="1"/>
</dbReference>
<name>A0A0C5F7Z0_ECOLX</name>
<dbReference type="GO" id="GO:0006313">
    <property type="term" value="P:DNA transposition"/>
    <property type="evidence" value="ECO:0007669"/>
    <property type="project" value="InterPro"/>
</dbReference>
<keyword evidence="1" id="KW-0614">Plasmid</keyword>
<dbReference type="InterPro" id="IPR010921">
    <property type="entry name" value="Trp_repressor/repl_initiator"/>
</dbReference>
<dbReference type="AlphaFoldDB" id="A0A0C5F7Z0"/>
<dbReference type="EMBL" id="KP345882">
    <property type="protein sequence ID" value="AKA87204.1"/>
    <property type="molecule type" value="Genomic_DNA"/>
</dbReference>
<dbReference type="Pfam" id="PF01527">
    <property type="entry name" value="HTH_Tnp_1"/>
    <property type="match status" value="1"/>
</dbReference>
<dbReference type="GO" id="GO:0004803">
    <property type="term" value="F:transposase activity"/>
    <property type="evidence" value="ECO:0007669"/>
    <property type="project" value="InterPro"/>
</dbReference>